<dbReference type="InterPro" id="IPR051257">
    <property type="entry name" value="Diverse_CBS-Domain"/>
</dbReference>
<accession>A0A2K8MER2</accession>
<dbReference type="InterPro" id="IPR044725">
    <property type="entry name" value="CBSX3_CBS_dom"/>
</dbReference>
<dbReference type="OrthoDB" id="9807125at2"/>
<evidence type="ECO:0000313" key="4">
    <source>
        <dbReference type="EMBL" id="ATY32375.1"/>
    </source>
</evidence>
<protein>
    <recommendedName>
        <fullName evidence="3">CBS domain-containing protein</fullName>
    </recommendedName>
</protein>
<dbReference type="PANTHER" id="PTHR43080">
    <property type="entry name" value="CBS DOMAIN-CONTAINING PROTEIN CBSX3, MITOCHONDRIAL"/>
    <property type="match status" value="1"/>
</dbReference>
<name>A0A2K8MER2_9SPHN</name>
<proteinExistence type="predicted"/>
<dbReference type="InterPro" id="IPR046342">
    <property type="entry name" value="CBS_dom_sf"/>
</dbReference>
<dbReference type="PANTHER" id="PTHR43080:SF2">
    <property type="entry name" value="CBS DOMAIN-CONTAINING PROTEIN"/>
    <property type="match status" value="1"/>
</dbReference>
<dbReference type="AlphaFoldDB" id="A0A2K8MER2"/>
<dbReference type="Proteomes" id="UP000229081">
    <property type="component" value="Chromosome"/>
</dbReference>
<feature type="domain" description="CBS" evidence="3">
    <location>
        <begin position="10"/>
        <end position="67"/>
    </location>
</feature>
<evidence type="ECO:0000256" key="1">
    <source>
        <dbReference type="ARBA" id="ARBA00023122"/>
    </source>
</evidence>
<dbReference type="SUPFAM" id="SSF54631">
    <property type="entry name" value="CBS-domain pair"/>
    <property type="match status" value="1"/>
</dbReference>
<dbReference type="PROSITE" id="PS51371">
    <property type="entry name" value="CBS"/>
    <property type="match status" value="2"/>
</dbReference>
<keyword evidence="1 2" id="KW-0129">CBS domain</keyword>
<dbReference type="CDD" id="cd04623">
    <property type="entry name" value="CBS_pair_bac_euk"/>
    <property type="match status" value="1"/>
</dbReference>
<gene>
    <name evidence="4" type="ORF">CVN68_10630</name>
</gene>
<feature type="domain" description="CBS" evidence="3">
    <location>
        <begin position="75"/>
        <end position="130"/>
    </location>
</feature>
<dbReference type="EMBL" id="CP024923">
    <property type="protein sequence ID" value="ATY32375.1"/>
    <property type="molecule type" value="Genomic_DNA"/>
</dbReference>
<evidence type="ECO:0000256" key="2">
    <source>
        <dbReference type="PROSITE-ProRule" id="PRU00703"/>
    </source>
</evidence>
<sequence length="142" mass="15296">MTISAILGGKGRDVVSISGDRTVAEAVALLASRRIGAIPVMDGESVAGIFSERDVIYGLEREGAAALDRMVREVMTAPALTVAPDESVLGALALMTRRRIRHLPVVERGRCIGFISIGDLVKYRIERIESEADAMRAYIQAV</sequence>
<dbReference type="SMART" id="SM00116">
    <property type="entry name" value="CBS"/>
    <property type="match status" value="2"/>
</dbReference>
<evidence type="ECO:0000259" key="3">
    <source>
        <dbReference type="PROSITE" id="PS51371"/>
    </source>
</evidence>
<dbReference type="KEGG" id="sphc:CVN68_10630"/>
<dbReference type="Pfam" id="PF00571">
    <property type="entry name" value="CBS"/>
    <property type="match status" value="2"/>
</dbReference>
<evidence type="ECO:0000313" key="5">
    <source>
        <dbReference type="Proteomes" id="UP000229081"/>
    </source>
</evidence>
<dbReference type="RefSeq" id="WP_100282183.1">
    <property type="nucleotide sequence ID" value="NZ_CP024923.1"/>
</dbReference>
<reference evidence="4 5" key="1">
    <citation type="submission" date="2017-11" db="EMBL/GenBank/DDBJ databases">
        <title>Complete genome sequence of Sphingomonas sp. Strain Cra20, a psychrotolerant potential plant growth promoting rhizobacteria.</title>
        <authorList>
            <person name="Luo Y."/>
        </authorList>
    </citation>
    <scope>NUCLEOTIDE SEQUENCE [LARGE SCALE GENOMIC DNA]</scope>
    <source>
        <strain evidence="4 5">Cra20</strain>
    </source>
</reference>
<dbReference type="Gene3D" id="3.10.580.10">
    <property type="entry name" value="CBS-domain"/>
    <property type="match status" value="1"/>
</dbReference>
<keyword evidence="5" id="KW-1185">Reference proteome</keyword>
<organism evidence="4 5">
    <name type="scientific">Sphingomonas psychrotolerans</name>
    <dbReference type="NCBI Taxonomy" id="1327635"/>
    <lineage>
        <taxon>Bacteria</taxon>
        <taxon>Pseudomonadati</taxon>
        <taxon>Pseudomonadota</taxon>
        <taxon>Alphaproteobacteria</taxon>
        <taxon>Sphingomonadales</taxon>
        <taxon>Sphingomonadaceae</taxon>
        <taxon>Sphingomonas</taxon>
    </lineage>
</organism>
<dbReference type="InterPro" id="IPR000644">
    <property type="entry name" value="CBS_dom"/>
</dbReference>